<keyword evidence="6" id="KW-1185">Reference proteome</keyword>
<name>A0AAD9NAS6_9ANNE</name>
<dbReference type="InterPro" id="IPR031259">
    <property type="entry name" value="ILBP"/>
</dbReference>
<comment type="similarity">
    <text evidence="1 3">Belongs to the calycin superfamily. Fatty-acid binding protein (FABP) family.</text>
</comment>
<dbReference type="InterPro" id="IPR000566">
    <property type="entry name" value="Lipocln_cytosolic_FA-bd_dom"/>
</dbReference>
<evidence type="ECO:0000313" key="5">
    <source>
        <dbReference type="EMBL" id="KAK2161753.1"/>
    </source>
</evidence>
<reference evidence="5" key="1">
    <citation type="journal article" date="2023" name="Mol. Biol. Evol.">
        <title>Third-Generation Sequencing Reveals the Adaptive Role of the Epigenome in Three Deep-Sea Polychaetes.</title>
        <authorList>
            <person name="Perez M."/>
            <person name="Aroh O."/>
            <person name="Sun Y."/>
            <person name="Lan Y."/>
            <person name="Juniper S.K."/>
            <person name="Young C.R."/>
            <person name="Angers B."/>
            <person name="Qian P.Y."/>
        </authorList>
    </citation>
    <scope>NUCLEOTIDE SEQUENCE</scope>
    <source>
        <strain evidence="5">P08H-3</strain>
    </source>
</reference>
<evidence type="ECO:0000256" key="1">
    <source>
        <dbReference type="ARBA" id="ARBA00008390"/>
    </source>
</evidence>
<dbReference type="Gene3D" id="2.40.128.20">
    <property type="match status" value="1"/>
</dbReference>
<dbReference type="PROSITE" id="PS00214">
    <property type="entry name" value="FABP"/>
    <property type="match status" value="1"/>
</dbReference>
<dbReference type="SUPFAM" id="SSF50814">
    <property type="entry name" value="Lipocalins"/>
    <property type="match status" value="1"/>
</dbReference>
<evidence type="ECO:0000313" key="6">
    <source>
        <dbReference type="Proteomes" id="UP001208570"/>
    </source>
</evidence>
<dbReference type="AlphaFoldDB" id="A0AAD9NAS6"/>
<dbReference type="InterPro" id="IPR000463">
    <property type="entry name" value="Fatty_acid-bd"/>
</dbReference>
<dbReference type="Pfam" id="PF00061">
    <property type="entry name" value="Lipocalin"/>
    <property type="match status" value="1"/>
</dbReference>
<dbReference type="EMBL" id="JAODUP010000110">
    <property type="protein sequence ID" value="KAK2161753.1"/>
    <property type="molecule type" value="Genomic_DNA"/>
</dbReference>
<dbReference type="GO" id="GO:0008289">
    <property type="term" value="F:lipid binding"/>
    <property type="evidence" value="ECO:0007669"/>
    <property type="project" value="UniProtKB-KW"/>
</dbReference>
<dbReference type="Proteomes" id="UP001208570">
    <property type="component" value="Unassembled WGS sequence"/>
</dbReference>
<dbReference type="PRINTS" id="PR00178">
    <property type="entry name" value="FATTYACIDBP"/>
</dbReference>
<keyword evidence="3" id="KW-0813">Transport</keyword>
<accession>A0AAD9NAS6</accession>
<dbReference type="InterPro" id="IPR012674">
    <property type="entry name" value="Calycin"/>
</dbReference>
<organism evidence="5 6">
    <name type="scientific">Paralvinella palmiformis</name>
    <dbReference type="NCBI Taxonomy" id="53620"/>
    <lineage>
        <taxon>Eukaryota</taxon>
        <taxon>Metazoa</taxon>
        <taxon>Spiralia</taxon>
        <taxon>Lophotrochozoa</taxon>
        <taxon>Annelida</taxon>
        <taxon>Polychaeta</taxon>
        <taxon>Sedentaria</taxon>
        <taxon>Canalipalpata</taxon>
        <taxon>Terebellida</taxon>
        <taxon>Terebelliformia</taxon>
        <taxon>Alvinellidae</taxon>
        <taxon>Paralvinella</taxon>
    </lineage>
</organism>
<evidence type="ECO:0000256" key="2">
    <source>
        <dbReference type="ARBA" id="ARBA00023121"/>
    </source>
</evidence>
<dbReference type="PANTHER" id="PTHR11955">
    <property type="entry name" value="FATTY ACID BINDING PROTEIN"/>
    <property type="match status" value="1"/>
</dbReference>
<sequence length="136" mass="15977">MAPVDLSGTWKLVRSENFDEYLKEMNLIYLARKIANHITPVHEIEQDGDSFVIKISTPRGTQVMTFKIGEEFEQKVMSYQGDFTCKASWDDNKLVIDYTPKDSNKKTIKETREIVDDEYILIHIMFLVVKLRRVMR</sequence>
<proteinExistence type="inferred from homology"/>
<evidence type="ECO:0000256" key="3">
    <source>
        <dbReference type="RuleBase" id="RU003696"/>
    </source>
</evidence>
<evidence type="ECO:0000259" key="4">
    <source>
        <dbReference type="PROSITE" id="PS00214"/>
    </source>
</evidence>
<protein>
    <recommendedName>
        <fullName evidence="4">Cytosolic fatty-acid binding proteins domain-containing protein</fullName>
    </recommendedName>
</protein>
<dbReference type="CDD" id="cd00742">
    <property type="entry name" value="FABP"/>
    <property type="match status" value="1"/>
</dbReference>
<comment type="caution">
    <text evidence="5">The sequence shown here is derived from an EMBL/GenBank/DDBJ whole genome shotgun (WGS) entry which is preliminary data.</text>
</comment>
<gene>
    <name evidence="5" type="ORF">LSH36_110g03074</name>
</gene>
<keyword evidence="2" id="KW-0446">Lipid-binding</keyword>
<feature type="domain" description="Cytosolic fatty-acid binding proteins" evidence="4">
    <location>
        <begin position="8"/>
        <end position="25"/>
    </location>
</feature>